<keyword evidence="2 5" id="KW-0812">Transmembrane</keyword>
<accession>A0A1U7HP28</accession>
<evidence type="ECO:0000256" key="5">
    <source>
        <dbReference type="SAM" id="Phobius"/>
    </source>
</evidence>
<protein>
    <submittedName>
        <fullName evidence="8">Ferric reductase</fullName>
    </submittedName>
</protein>
<keyword evidence="3 5" id="KW-1133">Transmembrane helix</keyword>
<feature type="transmembrane region" description="Helical" evidence="5">
    <location>
        <begin position="207"/>
        <end position="224"/>
    </location>
</feature>
<sequence length="404" mass="44522">MDLLLIATLGFLGSFGHCAGMCGPLTVAFSLSQQHSETPNWRSHLGFHLLINLGRVISYGLVGAALGGVSEILIDRSQLLGIGSELRQGVTIVTGTILIWFALGQIKPDFLPPLPILHPLQALHRRLNTAMLRLSVSERWWTPALLGLLWGLIPCGFLYAAQIKAVERQELWLGAATMLAFGLGTMPMMVAIGALTSRLSASKRSQLFRLGGWVTLAIGILTLLRTDEMVDLTGHAALLLLMLALIARPLSGFWAAPLQYRRAIGVGAYVLAIAHTGRMLDHSFNWNLGAISYLLPIHRVGMVTGAIALLLITPAACTSFDYWQKMLGKRWRQIHLLCVPALGLAVIHTLLLGSHYLGELNWDWGDRWRSVGLVAIAGGVLLLRWRLFWLLFSLDKFYIRPNKH</sequence>
<dbReference type="PANTHER" id="PTHR42208:SF1">
    <property type="entry name" value="HEAVY METAL TRANSPORTER"/>
    <property type="match status" value="1"/>
</dbReference>
<evidence type="ECO:0000256" key="4">
    <source>
        <dbReference type="ARBA" id="ARBA00023136"/>
    </source>
</evidence>
<feature type="domain" description="Urease accessory protein UreH-like transmembrane" evidence="7">
    <location>
        <begin position="7"/>
        <end position="221"/>
    </location>
</feature>
<dbReference type="EMBL" id="MRCB01000004">
    <property type="protein sequence ID" value="OKH25304.1"/>
    <property type="molecule type" value="Genomic_DNA"/>
</dbReference>
<evidence type="ECO:0000313" key="8">
    <source>
        <dbReference type="EMBL" id="OKH25304.1"/>
    </source>
</evidence>
<feature type="transmembrane region" description="Helical" evidence="5">
    <location>
        <begin position="140"/>
        <end position="160"/>
    </location>
</feature>
<organism evidence="8 9">
    <name type="scientific">Hydrococcus rivularis NIES-593</name>
    <dbReference type="NCBI Taxonomy" id="1921803"/>
    <lineage>
        <taxon>Bacteria</taxon>
        <taxon>Bacillati</taxon>
        <taxon>Cyanobacteriota</taxon>
        <taxon>Cyanophyceae</taxon>
        <taxon>Pleurocapsales</taxon>
        <taxon>Hydrococcaceae</taxon>
        <taxon>Hydrococcus</taxon>
    </lineage>
</organism>
<evidence type="ECO:0000313" key="9">
    <source>
        <dbReference type="Proteomes" id="UP000186868"/>
    </source>
</evidence>
<keyword evidence="9" id="KW-1185">Reference proteome</keyword>
<dbReference type="STRING" id="1921803.NIES593_05760"/>
<name>A0A1U7HP28_9CYAN</name>
<dbReference type="AlphaFoldDB" id="A0A1U7HP28"/>
<dbReference type="Proteomes" id="UP000186868">
    <property type="component" value="Unassembled WGS sequence"/>
</dbReference>
<feature type="transmembrane region" description="Helical" evidence="5">
    <location>
        <begin position="172"/>
        <end position="195"/>
    </location>
</feature>
<feature type="transmembrane region" description="Helical" evidence="5">
    <location>
        <begin position="334"/>
        <end position="358"/>
    </location>
</feature>
<proteinExistence type="predicted"/>
<evidence type="ECO:0000256" key="1">
    <source>
        <dbReference type="ARBA" id="ARBA00004141"/>
    </source>
</evidence>
<feature type="transmembrane region" description="Helical" evidence="5">
    <location>
        <begin position="300"/>
        <end position="322"/>
    </location>
</feature>
<dbReference type="InterPro" id="IPR039447">
    <property type="entry name" value="UreH-like_TM_dom"/>
</dbReference>
<dbReference type="InterPro" id="IPR013130">
    <property type="entry name" value="Fe3_Rdtase_TM_dom"/>
</dbReference>
<dbReference type="Pfam" id="PF13386">
    <property type="entry name" value="DsbD_2"/>
    <property type="match status" value="1"/>
</dbReference>
<feature type="transmembrane region" description="Helical" evidence="5">
    <location>
        <begin position="370"/>
        <end position="394"/>
    </location>
</feature>
<evidence type="ECO:0000256" key="3">
    <source>
        <dbReference type="ARBA" id="ARBA00022989"/>
    </source>
</evidence>
<gene>
    <name evidence="8" type="ORF">NIES593_05760</name>
</gene>
<dbReference type="GO" id="GO:0016020">
    <property type="term" value="C:membrane"/>
    <property type="evidence" value="ECO:0007669"/>
    <property type="project" value="UniProtKB-SubCell"/>
</dbReference>
<evidence type="ECO:0000256" key="2">
    <source>
        <dbReference type="ARBA" id="ARBA00022692"/>
    </source>
</evidence>
<keyword evidence="4 5" id="KW-0472">Membrane</keyword>
<feature type="transmembrane region" description="Helical" evidence="5">
    <location>
        <begin position="56"/>
        <end position="74"/>
    </location>
</feature>
<dbReference type="Pfam" id="PF01794">
    <property type="entry name" value="Ferric_reduct"/>
    <property type="match status" value="1"/>
</dbReference>
<feature type="transmembrane region" description="Helical" evidence="5">
    <location>
        <begin position="263"/>
        <end position="280"/>
    </location>
</feature>
<dbReference type="PANTHER" id="PTHR42208">
    <property type="entry name" value="HEAVY METAL TRANSPORTER-RELATED"/>
    <property type="match status" value="1"/>
</dbReference>
<comment type="subcellular location">
    <subcellularLocation>
        <location evidence="1">Membrane</location>
        <topology evidence="1">Multi-pass membrane protein</topology>
    </subcellularLocation>
</comment>
<evidence type="ECO:0000259" key="6">
    <source>
        <dbReference type="Pfam" id="PF01794"/>
    </source>
</evidence>
<reference evidence="8 9" key="1">
    <citation type="submission" date="2016-11" db="EMBL/GenBank/DDBJ databases">
        <title>Draft Genome Sequences of Nine Cyanobacterial Strains from Diverse Habitats.</title>
        <authorList>
            <person name="Zhu T."/>
            <person name="Hou S."/>
            <person name="Lu X."/>
            <person name="Hess W.R."/>
        </authorList>
    </citation>
    <scope>NUCLEOTIDE SEQUENCE [LARGE SCALE GENOMIC DNA]</scope>
    <source>
        <strain evidence="8 9">NIES-593</strain>
    </source>
</reference>
<comment type="caution">
    <text evidence="8">The sequence shown here is derived from an EMBL/GenBank/DDBJ whole genome shotgun (WGS) entry which is preliminary data.</text>
</comment>
<feature type="domain" description="Ferric oxidoreductase" evidence="6">
    <location>
        <begin position="233"/>
        <end position="345"/>
    </location>
</feature>
<feature type="transmembrane region" description="Helical" evidence="5">
    <location>
        <begin position="236"/>
        <end position="256"/>
    </location>
</feature>
<evidence type="ECO:0000259" key="7">
    <source>
        <dbReference type="Pfam" id="PF13386"/>
    </source>
</evidence>